<sequence length="497" mass="56031">MKKVIFFMIDSLMPHVLDECIRKRLVPGLKFLIEKGVYWDQCTTVFPTMTATVDCSLITGEYADIHKIPALIWYNPEEKRLVNYINGMMPVLKLGMYTCAHDVICSLNESHLSKNVHTIYEDLEKAGKTSGSINLIAHRSSQKYPVKMPFLLKLGTMFRPFEDVSGPDVFTLGRVARSKLDPPLPWSWDETLIGHYGINDHFATRVLCHLIRHQILPDFTMVYLPDNDHKVHRKPKEACQILKKVDDKIQKVLNMFSSWEDAIQKHVFILTGDHGQTLIGQAKDHNIDLDDHLKGLKIADYAGPVKESDDLVIANNERMTNIYPLKPHVDTEIIYRLQQDPRIDLIAYKSDQWVEVRSGGKQESLRFCPEGSSVDIYGRSWTLEGNPAILDLEISGSVTGEKVSFGDYPDVLSRLYGALFSQSCPIISCTAKPGYDFKSAYSPTHLGGGSHGSLHYIDSTVPLIIAGAGQDSPFENPRLVDLKGYILDLLTKTKHGF</sequence>
<dbReference type="InterPro" id="IPR017850">
    <property type="entry name" value="Alkaline_phosphatase_core_sf"/>
</dbReference>
<dbReference type="Gene3D" id="3.40.720.10">
    <property type="entry name" value="Alkaline Phosphatase, subunit A"/>
    <property type="match status" value="1"/>
</dbReference>
<accession>A0ABS4GV79</accession>
<organism evidence="1 2">
    <name type="scientific">Ammoniphilus resinae</name>
    <dbReference type="NCBI Taxonomy" id="861532"/>
    <lineage>
        <taxon>Bacteria</taxon>
        <taxon>Bacillati</taxon>
        <taxon>Bacillota</taxon>
        <taxon>Bacilli</taxon>
        <taxon>Bacillales</taxon>
        <taxon>Paenibacillaceae</taxon>
        <taxon>Aneurinibacillus group</taxon>
        <taxon>Ammoniphilus</taxon>
    </lineage>
</organism>
<evidence type="ECO:0000313" key="2">
    <source>
        <dbReference type="Proteomes" id="UP001519343"/>
    </source>
</evidence>
<comment type="caution">
    <text evidence="1">The sequence shown here is derived from an EMBL/GenBank/DDBJ whole genome shotgun (WGS) entry which is preliminary data.</text>
</comment>
<dbReference type="PANTHER" id="PTHR10151:SF120">
    <property type="entry name" value="BIS(5'-ADENOSYL)-TRIPHOSPHATASE"/>
    <property type="match status" value="1"/>
</dbReference>
<gene>
    <name evidence="1" type="ORF">J2Z37_003969</name>
</gene>
<dbReference type="InterPro" id="IPR002591">
    <property type="entry name" value="Phosphodiest/P_Trfase"/>
</dbReference>
<dbReference type="Pfam" id="PF01663">
    <property type="entry name" value="Phosphodiest"/>
    <property type="match status" value="1"/>
</dbReference>
<dbReference type="EMBL" id="JAGGKT010000014">
    <property type="protein sequence ID" value="MBP1933952.1"/>
    <property type="molecule type" value="Genomic_DNA"/>
</dbReference>
<dbReference type="PANTHER" id="PTHR10151">
    <property type="entry name" value="ECTONUCLEOTIDE PYROPHOSPHATASE/PHOSPHODIESTERASE"/>
    <property type="match status" value="1"/>
</dbReference>
<reference evidence="1 2" key="1">
    <citation type="submission" date="2021-03" db="EMBL/GenBank/DDBJ databases">
        <title>Genomic Encyclopedia of Type Strains, Phase IV (KMG-IV): sequencing the most valuable type-strain genomes for metagenomic binning, comparative biology and taxonomic classification.</title>
        <authorList>
            <person name="Goeker M."/>
        </authorList>
    </citation>
    <scope>NUCLEOTIDE SEQUENCE [LARGE SCALE GENOMIC DNA]</scope>
    <source>
        <strain evidence="1 2">DSM 24738</strain>
    </source>
</reference>
<proteinExistence type="predicted"/>
<dbReference type="RefSeq" id="WP_209811963.1">
    <property type="nucleotide sequence ID" value="NZ_JAGGKT010000014.1"/>
</dbReference>
<protein>
    <submittedName>
        <fullName evidence="1">Uncharacterized protein</fullName>
    </submittedName>
</protein>
<keyword evidence="2" id="KW-1185">Reference proteome</keyword>
<dbReference type="Proteomes" id="UP001519343">
    <property type="component" value="Unassembled WGS sequence"/>
</dbReference>
<dbReference type="SUPFAM" id="SSF53649">
    <property type="entry name" value="Alkaline phosphatase-like"/>
    <property type="match status" value="1"/>
</dbReference>
<evidence type="ECO:0000313" key="1">
    <source>
        <dbReference type="EMBL" id="MBP1933952.1"/>
    </source>
</evidence>
<name>A0ABS4GV79_9BACL</name>